<evidence type="ECO:0000313" key="1">
    <source>
        <dbReference type="EMBL" id="CAJ0565876.1"/>
    </source>
</evidence>
<dbReference type="Proteomes" id="UP001177023">
    <property type="component" value="Unassembled WGS sequence"/>
</dbReference>
<feature type="non-terminal residue" evidence="1">
    <location>
        <position position="70"/>
    </location>
</feature>
<accession>A0AA36CCL7</accession>
<reference evidence="1" key="1">
    <citation type="submission" date="2023-06" db="EMBL/GenBank/DDBJ databases">
        <authorList>
            <person name="Delattre M."/>
        </authorList>
    </citation>
    <scope>NUCLEOTIDE SEQUENCE</scope>
    <source>
        <strain evidence="1">AF72</strain>
    </source>
</reference>
<dbReference type="EMBL" id="CATQJA010001122">
    <property type="protein sequence ID" value="CAJ0565876.1"/>
    <property type="molecule type" value="Genomic_DNA"/>
</dbReference>
<evidence type="ECO:0000313" key="2">
    <source>
        <dbReference type="Proteomes" id="UP001177023"/>
    </source>
</evidence>
<dbReference type="AlphaFoldDB" id="A0AA36CCL7"/>
<name>A0AA36CCL7_9BILA</name>
<keyword evidence="2" id="KW-1185">Reference proteome</keyword>
<protein>
    <submittedName>
        <fullName evidence="1">Uncharacterized protein</fullName>
    </submittedName>
</protein>
<sequence length="70" mass="7543">MDAVANTTLVIKDVKKSKSGKSKKAPKMLAGGQDFADIDYMPDCFTLLSDWEASSSSDYSFGSDVEADDL</sequence>
<proteinExistence type="predicted"/>
<comment type="caution">
    <text evidence="1">The sequence shown here is derived from an EMBL/GenBank/DDBJ whole genome shotgun (WGS) entry which is preliminary data.</text>
</comment>
<gene>
    <name evidence="1" type="ORF">MSPICULIGERA_LOCUS4503</name>
</gene>
<organism evidence="1 2">
    <name type="scientific">Mesorhabditis spiculigera</name>
    <dbReference type="NCBI Taxonomy" id="96644"/>
    <lineage>
        <taxon>Eukaryota</taxon>
        <taxon>Metazoa</taxon>
        <taxon>Ecdysozoa</taxon>
        <taxon>Nematoda</taxon>
        <taxon>Chromadorea</taxon>
        <taxon>Rhabditida</taxon>
        <taxon>Rhabditina</taxon>
        <taxon>Rhabditomorpha</taxon>
        <taxon>Rhabditoidea</taxon>
        <taxon>Rhabditidae</taxon>
        <taxon>Mesorhabditinae</taxon>
        <taxon>Mesorhabditis</taxon>
    </lineage>
</organism>